<proteinExistence type="predicted"/>
<keyword evidence="1" id="KW-0812">Transmembrane</keyword>
<dbReference type="EMBL" id="JAEKLZ010000139">
    <property type="protein sequence ID" value="MBW8724772.1"/>
    <property type="molecule type" value="Genomic_DNA"/>
</dbReference>
<dbReference type="Proteomes" id="UP000700706">
    <property type="component" value="Unassembled WGS sequence"/>
</dbReference>
<protein>
    <submittedName>
        <fullName evidence="2">DUF4126 domain-containing protein</fullName>
    </submittedName>
</protein>
<evidence type="ECO:0000256" key="1">
    <source>
        <dbReference type="SAM" id="Phobius"/>
    </source>
</evidence>
<evidence type="ECO:0000313" key="3">
    <source>
        <dbReference type="Proteomes" id="UP000700706"/>
    </source>
</evidence>
<dbReference type="AlphaFoldDB" id="A0A952FI32"/>
<sequence>MSMLILAFLIGCVAGLRTMTAPAAVSWAAHLGWLPLDGTGLGFLGAAVTPWLLTAAAIAELVADQLPRTPSRKVPMQFGARIVSGAVCGGAFGIVGGQMWVGLIAGVIGAVTGTLMGSELRSRLARAAGRDLPAALLEDAVAIGGAIWIVTSV</sequence>
<reference evidence="2" key="1">
    <citation type="submission" date="2020-06" db="EMBL/GenBank/DDBJ databases">
        <title>Stable isotope informed genome-resolved metagenomics uncovers potential trophic interactions in rhizosphere soil.</title>
        <authorList>
            <person name="Starr E.P."/>
            <person name="Shi S."/>
            <person name="Blazewicz S.J."/>
            <person name="Koch B.J."/>
            <person name="Probst A.J."/>
            <person name="Hungate B.A."/>
            <person name="Pett-Ridge J."/>
            <person name="Firestone M.K."/>
            <person name="Banfield J.F."/>
        </authorList>
    </citation>
    <scope>NUCLEOTIDE SEQUENCE</scope>
    <source>
        <strain evidence="2">YM_69_17</strain>
    </source>
</reference>
<feature type="transmembrane region" description="Helical" evidence="1">
    <location>
        <begin position="38"/>
        <end position="62"/>
    </location>
</feature>
<name>A0A952FI32_9PROT</name>
<accession>A0A952FI32</accession>
<comment type="caution">
    <text evidence="2">The sequence shown here is derived from an EMBL/GenBank/DDBJ whole genome shotgun (WGS) entry which is preliminary data.</text>
</comment>
<feature type="transmembrane region" description="Helical" evidence="1">
    <location>
        <begin position="74"/>
        <end position="94"/>
    </location>
</feature>
<gene>
    <name evidence="2" type="ORF">JF625_06390</name>
</gene>
<organism evidence="2 3">
    <name type="scientific">Inquilinus limosus</name>
    <dbReference type="NCBI Taxonomy" id="171674"/>
    <lineage>
        <taxon>Bacteria</taxon>
        <taxon>Pseudomonadati</taxon>
        <taxon>Pseudomonadota</taxon>
        <taxon>Alphaproteobacteria</taxon>
        <taxon>Rhodospirillales</taxon>
        <taxon>Rhodospirillaceae</taxon>
        <taxon>Inquilinus</taxon>
    </lineage>
</organism>
<evidence type="ECO:0000313" key="2">
    <source>
        <dbReference type="EMBL" id="MBW8724772.1"/>
    </source>
</evidence>
<keyword evidence="1" id="KW-1133">Transmembrane helix</keyword>
<keyword evidence="1" id="KW-0472">Membrane</keyword>